<feature type="compositionally biased region" description="Acidic residues" evidence="1">
    <location>
        <begin position="740"/>
        <end position="770"/>
    </location>
</feature>
<protein>
    <submittedName>
        <fullName evidence="2">Uncharacterized protein</fullName>
    </submittedName>
</protein>
<proteinExistence type="predicted"/>
<reference evidence="2 3" key="1">
    <citation type="journal article" date="2018" name="Evol. Lett.">
        <title>Horizontal gene cluster transfer increased hallucinogenic mushroom diversity.</title>
        <authorList>
            <person name="Reynolds H.T."/>
            <person name="Vijayakumar V."/>
            <person name="Gluck-Thaler E."/>
            <person name="Korotkin H.B."/>
            <person name="Matheny P.B."/>
            <person name="Slot J.C."/>
        </authorList>
    </citation>
    <scope>NUCLEOTIDE SEQUENCE [LARGE SCALE GENOMIC DNA]</scope>
    <source>
        <strain evidence="2 3">2629</strain>
    </source>
</reference>
<organism evidence="2 3">
    <name type="scientific">Panaeolus cyanescens</name>
    <dbReference type="NCBI Taxonomy" id="181874"/>
    <lineage>
        <taxon>Eukaryota</taxon>
        <taxon>Fungi</taxon>
        <taxon>Dikarya</taxon>
        <taxon>Basidiomycota</taxon>
        <taxon>Agaricomycotina</taxon>
        <taxon>Agaricomycetes</taxon>
        <taxon>Agaricomycetidae</taxon>
        <taxon>Agaricales</taxon>
        <taxon>Agaricineae</taxon>
        <taxon>Galeropsidaceae</taxon>
        <taxon>Panaeolus</taxon>
    </lineage>
</organism>
<evidence type="ECO:0000256" key="1">
    <source>
        <dbReference type="SAM" id="MobiDB-lite"/>
    </source>
</evidence>
<dbReference type="InParanoid" id="A0A409WE07"/>
<name>A0A409WE07_9AGAR</name>
<dbReference type="InterPro" id="IPR041078">
    <property type="entry name" value="Plavaka"/>
</dbReference>
<dbReference type="AlphaFoldDB" id="A0A409WE07"/>
<dbReference type="STRING" id="181874.A0A409WE07"/>
<gene>
    <name evidence="2" type="ORF">CVT24_012267</name>
</gene>
<feature type="compositionally biased region" description="Acidic residues" evidence="1">
    <location>
        <begin position="801"/>
        <end position="813"/>
    </location>
</feature>
<dbReference type="OrthoDB" id="2687259at2759"/>
<keyword evidence="3" id="KW-1185">Reference proteome</keyword>
<feature type="compositionally biased region" description="Low complexity" evidence="1">
    <location>
        <begin position="778"/>
        <end position="791"/>
    </location>
</feature>
<sequence>MAGSDHLFLFLFLIPKIKKLTDVIKSAYSEPSASEFHTAPFEEFWTPGPGLEPEHIYSELYNSNALIEEHNTIQQQSKDNDSLESVIMPIMTWSDATCLADFGDASLWPAYMYNSFQSKYSQAKPSSFAAHHIAYIPKLDDAILESYKRYFDDKPSPEQLTHLRRELIQAVWRLLLDDKFLEAYKNGIVILFPDGVYRRVFPRFFTYSADYPEKVLLTCIKFLENYPCTQCTIHKDHIHQLGTLRDRQRRQGKNQRSDNKMRQETIDKARRLIFVKGYSVSSTIITELLAKYSWTPIPNTFSDRLGLNFYKMFVVDLLHEFELGVWKATFTHLLRILYVARADLLQVLNIRYRQVPPFGSNIRRFSSNVSAMKRLAARDFEDLLQGELEHRRCKYFYPRVHKGKKHYALGVAKNVSRQRRMHIRSQITGIQMTRATKKTRIPPKQRKALISESLIPSRVSEHYQISEETRNSVPISRFLSENTGDPALKNFLPRLKDHILGRLLNQRYDGDDNPFSSAERAKVLFRNHTMFEHKTLRINYTTYDMRREQDTLNPRTNPNIMVLSPQGEDHPYWYAKIIGIFHVYVVHSDLQPYPKLMHFLWIRWYGMEPSTEYKFGWKARRLPRIGFVDDTVPQTNLSSPAFGFIDPANVIRAIHLIPAFHHGHTKGLLDPSTLARSPSDDDSDWNFFYVNIFADRNLMMRFCGGGVGHLTTRSATDRFLIDRPSNNIHYTQTGSPDSAMDVDNEESEESGSTEEQDEESGSTEDQDDESGAVQMDASGQGSSESDNGSSEGEQDRNAELDVIDAVDSDEEMDYGYGDLVAEAEAELEEELETQVEGSDENNENDSEDEDDDMGDVTEQLGFSGY</sequence>
<feature type="compositionally biased region" description="Polar residues" evidence="1">
    <location>
        <begin position="726"/>
        <end position="736"/>
    </location>
</feature>
<dbReference type="EMBL" id="NHTK01005537">
    <property type="protein sequence ID" value="PPQ76747.1"/>
    <property type="molecule type" value="Genomic_DNA"/>
</dbReference>
<evidence type="ECO:0000313" key="3">
    <source>
        <dbReference type="Proteomes" id="UP000284842"/>
    </source>
</evidence>
<evidence type="ECO:0000313" key="2">
    <source>
        <dbReference type="EMBL" id="PPQ76747.1"/>
    </source>
</evidence>
<comment type="caution">
    <text evidence="2">The sequence shown here is derived from an EMBL/GenBank/DDBJ whole genome shotgun (WGS) entry which is preliminary data.</text>
</comment>
<feature type="region of interest" description="Disordered" evidence="1">
    <location>
        <begin position="726"/>
        <end position="865"/>
    </location>
</feature>
<dbReference type="Pfam" id="PF18759">
    <property type="entry name" value="Plavaka"/>
    <property type="match status" value="1"/>
</dbReference>
<feature type="compositionally biased region" description="Acidic residues" evidence="1">
    <location>
        <begin position="821"/>
        <end position="855"/>
    </location>
</feature>
<accession>A0A409WE07</accession>
<dbReference type="Proteomes" id="UP000284842">
    <property type="component" value="Unassembled WGS sequence"/>
</dbReference>